<proteinExistence type="predicted"/>
<dbReference type="EMBL" id="CACSIO010000023">
    <property type="protein sequence ID" value="CAA0115051.1"/>
    <property type="molecule type" value="Genomic_DNA"/>
</dbReference>
<dbReference type="Proteomes" id="UP000441399">
    <property type="component" value="Unassembled WGS sequence"/>
</dbReference>
<accession>A0A5S9QCF3</accession>
<organism evidence="2 3">
    <name type="scientific">BD1-7 clade bacterium</name>
    <dbReference type="NCBI Taxonomy" id="2029982"/>
    <lineage>
        <taxon>Bacteria</taxon>
        <taxon>Pseudomonadati</taxon>
        <taxon>Pseudomonadota</taxon>
        <taxon>Gammaproteobacteria</taxon>
        <taxon>Cellvibrionales</taxon>
        <taxon>Spongiibacteraceae</taxon>
        <taxon>BD1-7 clade</taxon>
    </lineage>
</organism>
<keyword evidence="3" id="KW-1185">Reference proteome</keyword>
<evidence type="ECO:0000313" key="2">
    <source>
        <dbReference type="EMBL" id="CAA0115051.1"/>
    </source>
</evidence>
<gene>
    <name evidence="2" type="ORF">OPDIPICF_01680</name>
</gene>
<reference evidence="2 3" key="1">
    <citation type="submission" date="2019-11" db="EMBL/GenBank/DDBJ databases">
        <authorList>
            <person name="Holert J."/>
        </authorList>
    </citation>
    <scope>NUCLEOTIDE SEQUENCE [LARGE SCALE GENOMIC DNA]</scope>
    <source>
        <strain evidence="2">SB11_3</strain>
    </source>
</reference>
<dbReference type="AlphaFoldDB" id="A0A5S9QCF3"/>
<feature type="region of interest" description="Disordered" evidence="1">
    <location>
        <begin position="41"/>
        <end position="76"/>
    </location>
</feature>
<feature type="compositionally biased region" description="Basic and acidic residues" evidence="1">
    <location>
        <begin position="49"/>
        <end position="65"/>
    </location>
</feature>
<evidence type="ECO:0000313" key="3">
    <source>
        <dbReference type="Proteomes" id="UP000441399"/>
    </source>
</evidence>
<feature type="compositionally biased region" description="Polar residues" evidence="1">
    <location>
        <begin position="66"/>
        <end position="76"/>
    </location>
</feature>
<name>A0A5S9QCF3_9GAMM</name>
<sequence>MIIKLGIKNRLSQNLLCIWNETSMKPFLILLGVFMISACGSGGSSSNSNDEKPATPEPEAKEMQWDKSSWNDTNWQ</sequence>
<protein>
    <submittedName>
        <fullName evidence="2">Uncharacterized protein</fullName>
    </submittedName>
</protein>
<evidence type="ECO:0000256" key="1">
    <source>
        <dbReference type="SAM" id="MobiDB-lite"/>
    </source>
</evidence>